<organism evidence="5 6">
    <name type="scientific">Caldimonas brevitalea</name>
    <dbReference type="NCBI Taxonomy" id="413882"/>
    <lineage>
        <taxon>Bacteria</taxon>
        <taxon>Pseudomonadati</taxon>
        <taxon>Pseudomonadota</taxon>
        <taxon>Betaproteobacteria</taxon>
        <taxon>Burkholderiales</taxon>
        <taxon>Sphaerotilaceae</taxon>
        <taxon>Caldimonas</taxon>
    </lineage>
</organism>
<dbReference type="EMBL" id="CP011371">
    <property type="protein sequence ID" value="AKJ29829.1"/>
    <property type="molecule type" value="Genomic_DNA"/>
</dbReference>
<dbReference type="FunFam" id="3.90.400.10:FF:000002">
    <property type="entry name" value="Sucrose isomerase"/>
    <property type="match status" value="1"/>
</dbReference>
<dbReference type="SUPFAM" id="SSF51011">
    <property type="entry name" value="Glycosyl hydrolase domain"/>
    <property type="match status" value="1"/>
</dbReference>
<dbReference type="KEGG" id="pbh:AAW51_3138"/>
<dbReference type="Gene3D" id="2.60.40.1180">
    <property type="entry name" value="Golgi alpha-mannosidase II"/>
    <property type="match status" value="1"/>
</dbReference>
<dbReference type="GO" id="GO:0004556">
    <property type="term" value="F:alpha-amylase activity"/>
    <property type="evidence" value="ECO:0007669"/>
    <property type="project" value="TreeGrafter"/>
</dbReference>
<dbReference type="Proteomes" id="UP000035352">
    <property type="component" value="Chromosome"/>
</dbReference>
<evidence type="ECO:0000256" key="3">
    <source>
        <dbReference type="ARBA" id="ARBA00023295"/>
    </source>
</evidence>
<dbReference type="CDD" id="cd11330">
    <property type="entry name" value="AmyAc_OligoGlu"/>
    <property type="match status" value="1"/>
</dbReference>
<dbReference type="PANTHER" id="PTHR10357:SF179">
    <property type="entry name" value="NEUTRAL AND BASIC AMINO ACID TRANSPORT PROTEIN RBAT"/>
    <property type="match status" value="1"/>
</dbReference>
<evidence type="ECO:0000256" key="1">
    <source>
        <dbReference type="ARBA" id="ARBA00008061"/>
    </source>
</evidence>
<dbReference type="InterPro" id="IPR032091">
    <property type="entry name" value="Malt_amylase-like_C"/>
</dbReference>
<dbReference type="Gene3D" id="3.90.400.10">
    <property type="entry name" value="Oligo-1,6-glucosidase, Domain 2"/>
    <property type="match status" value="1"/>
</dbReference>
<dbReference type="STRING" id="413882.AAW51_3138"/>
<dbReference type="InterPro" id="IPR006047">
    <property type="entry name" value="GH13_cat_dom"/>
</dbReference>
<dbReference type="GO" id="GO:0009313">
    <property type="term" value="P:oligosaccharide catabolic process"/>
    <property type="evidence" value="ECO:0007669"/>
    <property type="project" value="TreeGrafter"/>
</dbReference>
<keyword evidence="6" id="KW-1185">Reference proteome</keyword>
<dbReference type="OrthoDB" id="9805159at2"/>
<proteinExistence type="inferred from homology"/>
<evidence type="ECO:0000256" key="2">
    <source>
        <dbReference type="ARBA" id="ARBA00022801"/>
    </source>
</evidence>
<dbReference type="SMART" id="SM00642">
    <property type="entry name" value="Aamy"/>
    <property type="match status" value="1"/>
</dbReference>
<evidence type="ECO:0000313" key="6">
    <source>
        <dbReference type="Proteomes" id="UP000035352"/>
    </source>
</evidence>
<keyword evidence="2" id="KW-0378">Hydrolase</keyword>
<protein>
    <submittedName>
        <fullName evidence="5">Maltodextrin glucosidase</fullName>
    </submittedName>
</protein>
<reference evidence="5 6" key="1">
    <citation type="submission" date="2015-05" db="EMBL/GenBank/DDBJ databases">
        <authorList>
            <person name="Tang B."/>
            <person name="Yu Y."/>
        </authorList>
    </citation>
    <scope>NUCLEOTIDE SEQUENCE [LARGE SCALE GENOMIC DNA]</scope>
    <source>
        <strain evidence="5 6">DSM 7029</strain>
    </source>
</reference>
<dbReference type="PANTHER" id="PTHR10357">
    <property type="entry name" value="ALPHA-AMYLASE FAMILY MEMBER"/>
    <property type="match status" value="1"/>
</dbReference>
<dbReference type="Gene3D" id="3.20.20.80">
    <property type="entry name" value="Glycosidases"/>
    <property type="match status" value="2"/>
</dbReference>
<dbReference type="Pfam" id="PF16657">
    <property type="entry name" value="Malt_amylase_C"/>
    <property type="match status" value="1"/>
</dbReference>
<dbReference type="Pfam" id="PF00128">
    <property type="entry name" value="Alpha-amylase"/>
    <property type="match status" value="1"/>
</dbReference>
<accession>A0A0G3BK51</accession>
<dbReference type="RefSeq" id="WP_083438327.1">
    <property type="nucleotide sequence ID" value="NZ_CP011371.1"/>
</dbReference>
<gene>
    <name evidence="5" type="ORF">AAW51_3138</name>
</gene>
<keyword evidence="3" id="KW-0326">Glycosidase</keyword>
<evidence type="ECO:0000259" key="4">
    <source>
        <dbReference type="SMART" id="SM00642"/>
    </source>
</evidence>
<name>A0A0G3BK51_9BURK</name>
<dbReference type="InterPro" id="IPR013780">
    <property type="entry name" value="Glyco_hydro_b"/>
</dbReference>
<comment type="similarity">
    <text evidence="1">Belongs to the glycosyl hydrolase 13 family.</text>
</comment>
<dbReference type="PATRIC" id="fig|413882.6.peg.3273"/>
<dbReference type="AlphaFoldDB" id="A0A0G3BK51"/>
<dbReference type="InterPro" id="IPR045857">
    <property type="entry name" value="O16G_dom_2"/>
</dbReference>
<feature type="domain" description="Glycosyl hydrolase family 13 catalytic" evidence="4">
    <location>
        <begin position="37"/>
        <end position="424"/>
    </location>
</feature>
<dbReference type="InterPro" id="IPR017853">
    <property type="entry name" value="GH"/>
</dbReference>
<sequence length="587" mass="66466">MTLPQDPIALLSTPADSAVETVHEQDTDWWVGASIYQIYPRSFQDSNGDGLGDLPGITQRLPYIASLGADAVWISPFYKSPMRDFGYDISDHCEVDPRFGTLADFDQLIAEAHRLGLRVLIDLVLSHTASDHRWFVESRSSRTNPKADWYVWADAQPDGSPPNNWLSLFGGSAWQWDTRRAQYYFHNFLTSQPDLNFHHPEVQQAVLDIVEFWLKRGVDGFRLDVVNFYFHDKQLRSNPTQPPGRMAAAVPRVNPYALQRHLYDKTQPENLEFLQRLRALLDHYPGTTSIGEIGDDEQYQTLAQYTRNNRLHMAYTFNLMDTQCSPRFIHSVLEEFLRETQGAWACWAFNNHDVTRVMTRWNLLGGGSALAPVLLALLGSLRGSMCLYQGEELGLTESVIPYELIQDPYGKEMWPEFPGRDGCRTPMPWHASEPHGGFSVASPWLPIPPEHLAIAANVQQETPRSVLQRYRTFINWRKQQAVLRKGEMELLPAHEQVVAFIRSNGIEQLLCAFNLSGQPARYALPFQAAVMPLEGHEFTGALEGQELVLPPHDAFFGRLQPVAAAPHPDPVYPAVEPLPLDMPATLT</sequence>
<evidence type="ECO:0000313" key="5">
    <source>
        <dbReference type="EMBL" id="AKJ29829.1"/>
    </source>
</evidence>
<dbReference type="SUPFAM" id="SSF51445">
    <property type="entry name" value="(Trans)glycosidases"/>
    <property type="match status" value="1"/>
</dbReference>